<dbReference type="GO" id="GO:0046872">
    <property type="term" value="F:metal ion binding"/>
    <property type="evidence" value="ECO:0007669"/>
    <property type="project" value="UniProtKB-KW"/>
</dbReference>
<evidence type="ECO:0000313" key="11">
    <source>
        <dbReference type="Proteomes" id="UP001139462"/>
    </source>
</evidence>
<reference evidence="10" key="1">
    <citation type="submission" date="2021-09" db="EMBL/GenBank/DDBJ databases">
        <title>Genome of Aequorivita sp. strain F64183.</title>
        <authorList>
            <person name="Wang Y."/>
        </authorList>
    </citation>
    <scope>NUCLEOTIDE SEQUENCE</scope>
    <source>
        <strain evidence="10">F64183</strain>
    </source>
</reference>
<comment type="catalytic activity">
    <reaction evidence="6">
        <text>Hydrolysis of alkylated DNA, releasing 3-methyladenine.</text>
        <dbReference type="EC" id="3.2.2.20"/>
    </reaction>
</comment>
<feature type="binding site" evidence="9">
    <location>
        <position position="21"/>
    </location>
    <ligand>
        <name>Zn(2+)</name>
        <dbReference type="ChEBI" id="CHEBI:29105"/>
    </ligand>
</feature>
<proteinExistence type="predicted"/>
<evidence type="ECO:0000256" key="3">
    <source>
        <dbReference type="ARBA" id="ARBA00022801"/>
    </source>
</evidence>
<dbReference type="FunFam" id="1.10.340.30:FF:000009">
    <property type="entry name" value="DNA-3-methyladenine glycosylase I"/>
    <property type="match status" value="1"/>
</dbReference>
<evidence type="ECO:0000256" key="9">
    <source>
        <dbReference type="PIRSR" id="PIRSR604597-1"/>
    </source>
</evidence>
<gene>
    <name evidence="10" type="ORF">K8344_00900</name>
</gene>
<evidence type="ECO:0000256" key="1">
    <source>
        <dbReference type="ARBA" id="ARBA00022723"/>
    </source>
</evidence>
<dbReference type="InterPro" id="IPR004597">
    <property type="entry name" value="Tag"/>
</dbReference>
<dbReference type="AlphaFoldDB" id="A0A9X1QXG7"/>
<dbReference type="GO" id="GO:0006284">
    <property type="term" value="P:base-excision repair"/>
    <property type="evidence" value="ECO:0007669"/>
    <property type="project" value="InterPro"/>
</dbReference>
<dbReference type="EMBL" id="JAIRBB010000001">
    <property type="protein sequence ID" value="MCG2429663.1"/>
    <property type="molecule type" value="Genomic_DNA"/>
</dbReference>
<keyword evidence="4 9" id="KW-0862">Zinc</keyword>
<feature type="binding site" evidence="9">
    <location>
        <position position="8"/>
    </location>
    <ligand>
        <name>Zn(2+)</name>
        <dbReference type="ChEBI" id="CHEBI:29105"/>
    </ligand>
</feature>
<sequence length="189" mass="22237">MDNNKKRCAWCGTDPLYIKYHDEEWGVPVKDDKILFEFLILESFQAGLSWITVLRKRENFRMAFDNFNYKKIAKYDQNKIDELLQNRGIIRNKLKVNSAVSNAKAFMKIQNEFGSFSNYIWRFTDNTPIKNSWKNHKDVPPTTSISDAISKDLKKRGFKFMGSTVVYAYMQAVGMVNDHITDCFRYQQV</sequence>
<evidence type="ECO:0000256" key="7">
    <source>
        <dbReference type="ARBA" id="ARBA00057608"/>
    </source>
</evidence>
<keyword evidence="1 9" id="KW-0479">Metal-binding</keyword>
<keyword evidence="2" id="KW-0227">DNA damage</keyword>
<protein>
    <recommendedName>
        <fullName evidence="8">DNA-3-methyladenine glycosylase I</fullName>
        <ecNumber evidence="8">3.2.2.20</ecNumber>
    </recommendedName>
</protein>
<keyword evidence="11" id="KW-1185">Reference proteome</keyword>
<feature type="binding site" evidence="9">
    <location>
        <position position="179"/>
    </location>
    <ligand>
        <name>Zn(2+)</name>
        <dbReference type="ChEBI" id="CHEBI:29105"/>
    </ligand>
</feature>
<keyword evidence="3" id="KW-0378">Hydrolase</keyword>
<dbReference type="Proteomes" id="UP001139462">
    <property type="component" value="Unassembled WGS sequence"/>
</dbReference>
<comment type="function">
    <text evidence="7">Hydrolysis of the deoxyribose N-glycosidic bond to excise 3-methyladenine from the damaged DNA polymer formed by alkylation lesions.</text>
</comment>
<keyword evidence="5" id="KW-0234">DNA repair</keyword>
<dbReference type="InterPro" id="IPR052891">
    <property type="entry name" value="DNA-3mA_glycosylase"/>
</dbReference>
<evidence type="ECO:0000256" key="2">
    <source>
        <dbReference type="ARBA" id="ARBA00022763"/>
    </source>
</evidence>
<evidence type="ECO:0000256" key="6">
    <source>
        <dbReference type="ARBA" id="ARBA00052558"/>
    </source>
</evidence>
<organism evidence="10 11">
    <name type="scientific">Aequorivita xiaoshiensis</name>
    <dbReference type="NCBI Taxonomy" id="2874476"/>
    <lineage>
        <taxon>Bacteria</taxon>
        <taxon>Pseudomonadati</taxon>
        <taxon>Bacteroidota</taxon>
        <taxon>Flavobacteriia</taxon>
        <taxon>Flavobacteriales</taxon>
        <taxon>Flavobacteriaceae</taxon>
        <taxon>Aequorivita</taxon>
    </lineage>
</organism>
<name>A0A9X1QXG7_9FLAO</name>
<feature type="binding site" evidence="9">
    <location>
        <position position="183"/>
    </location>
    <ligand>
        <name>Zn(2+)</name>
        <dbReference type="ChEBI" id="CHEBI:29105"/>
    </ligand>
</feature>
<dbReference type="PANTHER" id="PTHR30037:SF4">
    <property type="entry name" value="DNA-3-METHYLADENINE GLYCOSYLASE I"/>
    <property type="match status" value="1"/>
</dbReference>
<accession>A0A9X1QXG7</accession>
<dbReference type="SUPFAM" id="SSF48150">
    <property type="entry name" value="DNA-glycosylase"/>
    <property type="match status" value="1"/>
</dbReference>
<evidence type="ECO:0000313" key="10">
    <source>
        <dbReference type="EMBL" id="MCG2429663.1"/>
    </source>
</evidence>
<dbReference type="RefSeq" id="WP_237606381.1">
    <property type="nucleotide sequence ID" value="NZ_JAIRBB010000001.1"/>
</dbReference>
<evidence type="ECO:0000256" key="8">
    <source>
        <dbReference type="ARBA" id="ARBA00066766"/>
    </source>
</evidence>
<dbReference type="GO" id="GO:0008725">
    <property type="term" value="F:DNA-3-methyladenine glycosylase activity"/>
    <property type="evidence" value="ECO:0007669"/>
    <property type="project" value="UniProtKB-EC"/>
</dbReference>
<evidence type="ECO:0000256" key="5">
    <source>
        <dbReference type="ARBA" id="ARBA00023204"/>
    </source>
</evidence>
<dbReference type="NCBIfam" id="TIGR00624">
    <property type="entry name" value="tag"/>
    <property type="match status" value="1"/>
</dbReference>
<comment type="caution">
    <text evidence="10">The sequence shown here is derived from an EMBL/GenBank/DDBJ whole genome shotgun (WGS) entry which is preliminary data.</text>
</comment>
<dbReference type="Gene3D" id="1.10.340.30">
    <property type="entry name" value="Hypothetical protein, domain 2"/>
    <property type="match status" value="1"/>
</dbReference>
<dbReference type="PANTHER" id="PTHR30037">
    <property type="entry name" value="DNA-3-METHYLADENINE GLYCOSYLASE 1"/>
    <property type="match status" value="1"/>
</dbReference>
<dbReference type="Pfam" id="PF03352">
    <property type="entry name" value="Adenine_glyco"/>
    <property type="match status" value="1"/>
</dbReference>
<dbReference type="InterPro" id="IPR011257">
    <property type="entry name" value="DNA_glycosylase"/>
</dbReference>
<evidence type="ECO:0000256" key="4">
    <source>
        <dbReference type="ARBA" id="ARBA00022833"/>
    </source>
</evidence>
<dbReference type="EC" id="3.2.2.20" evidence="8"/>
<dbReference type="InterPro" id="IPR005019">
    <property type="entry name" value="Adenine_glyco"/>
</dbReference>